<reference evidence="1 2" key="1">
    <citation type="submission" date="2020-03" db="EMBL/GenBank/DDBJ databases">
        <title>Genome mining reveals the biosynthetic pathways of PHA and ectoines of the halophilic strain Salinivibrio costicola M318 isolated from fermented shrimp paste.</title>
        <authorList>
            <person name="Doan T.V."/>
            <person name="Tran L.T."/>
            <person name="Trieu T.A."/>
            <person name="Nguyen Q.V."/>
            <person name="Quach T.N."/>
            <person name="Phi T.Q."/>
            <person name="Kumar S."/>
        </authorList>
    </citation>
    <scope>NUCLEOTIDE SEQUENCE [LARGE SCALE GENOMIC DNA]</scope>
    <source>
        <strain evidence="1 2">M318</strain>
        <plasmid evidence="1 2">pM138.2</plasmid>
    </source>
</reference>
<keyword evidence="2" id="KW-1185">Reference proteome</keyword>
<evidence type="ECO:0000313" key="2">
    <source>
        <dbReference type="Proteomes" id="UP000501408"/>
    </source>
</evidence>
<dbReference type="EMBL" id="CP050269">
    <property type="protein sequence ID" value="QIR08044.1"/>
    <property type="molecule type" value="Genomic_DNA"/>
</dbReference>
<name>A0ABX6K998_SALCS</name>
<gene>
    <name evidence="1" type="ORF">HBA18_16580</name>
</gene>
<organism evidence="1 2">
    <name type="scientific">Salinivibrio costicola</name>
    <name type="common">Vibrio costicola</name>
    <dbReference type="NCBI Taxonomy" id="51367"/>
    <lineage>
        <taxon>Bacteria</taxon>
        <taxon>Pseudomonadati</taxon>
        <taxon>Pseudomonadota</taxon>
        <taxon>Gammaproteobacteria</taxon>
        <taxon>Vibrionales</taxon>
        <taxon>Vibrionaceae</taxon>
        <taxon>Salinivibrio</taxon>
    </lineage>
</organism>
<accession>A0ABX6K998</accession>
<keyword evidence="1" id="KW-0614">Plasmid</keyword>
<geneLocation type="plasmid" evidence="1 2">
    <name>pM138.2</name>
</geneLocation>
<proteinExistence type="predicted"/>
<sequence length="93" mass="10616">MVKRRERTPNTRDIEKFASAAEPHVEAQKTSKQTYKRLTFSLTEREDALINELSLKPRTFRCSRSKVVTAAVAHLATLSDDEIVALLEKTQKD</sequence>
<protein>
    <recommendedName>
        <fullName evidence="3">Replication protein RepA</fullName>
    </recommendedName>
</protein>
<evidence type="ECO:0008006" key="3">
    <source>
        <dbReference type="Google" id="ProtNLM"/>
    </source>
</evidence>
<dbReference type="RefSeq" id="WP_167315479.1">
    <property type="nucleotide sequence ID" value="NZ_CP050269.1"/>
</dbReference>
<dbReference type="Proteomes" id="UP000501408">
    <property type="component" value="Plasmid pM138.2"/>
</dbReference>
<evidence type="ECO:0000313" key="1">
    <source>
        <dbReference type="EMBL" id="QIR08044.1"/>
    </source>
</evidence>